<accession>A0A432YRW5</accession>
<protein>
    <recommendedName>
        <fullName evidence="1">D-glucuronyl C5-epimerase C-terminal domain-containing protein</fullName>
    </recommendedName>
</protein>
<evidence type="ECO:0000313" key="2">
    <source>
        <dbReference type="EMBL" id="RUO64312.1"/>
    </source>
</evidence>
<evidence type="ECO:0000259" key="1">
    <source>
        <dbReference type="Pfam" id="PF06662"/>
    </source>
</evidence>
<evidence type="ECO:0000313" key="3">
    <source>
        <dbReference type="Proteomes" id="UP000288361"/>
    </source>
</evidence>
<organism evidence="2 3">
    <name type="scientific">Idiomarina piscisalsi</name>
    <dbReference type="NCBI Taxonomy" id="1096243"/>
    <lineage>
        <taxon>Bacteria</taxon>
        <taxon>Pseudomonadati</taxon>
        <taxon>Pseudomonadota</taxon>
        <taxon>Gammaproteobacteria</taxon>
        <taxon>Alteromonadales</taxon>
        <taxon>Idiomarinaceae</taxon>
        <taxon>Idiomarina</taxon>
    </lineage>
</organism>
<comment type="caution">
    <text evidence="2">The sequence shown here is derived from an EMBL/GenBank/DDBJ whole genome shotgun (WGS) entry which is preliminary data.</text>
</comment>
<dbReference type="InterPro" id="IPR008928">
    <property type="entry name" value="6-hairpin_glycosidase_sf"/>
</dbReference>
<gene>
    <name evidence="2" type="ORF">CWI73_09150</name>
</gene>
<dbReference type="Proteomes" id="UP000288361">
    <property type="component" value="Unassembled WGS sequence"/>
</dbReference>
<dbReference type="EMBL" id="PIQA01000006">
    <property type="protein sequence ID" value="RUO64312.1"/>
    <property type="molecule type" value="Genomic_DNA"/>
</dbReference>
<name>A0A432YRW5_9GAMM</name>
<dbReference type="RefSeq" id="WP_126752493.1">
    <property type="nucleotide sequence ID" value="NZ_JBHUMT010000015.1"/>
</dbReference>
<dbReference type="GO" id="GO:0005975">
    <property type="term" value="P:carbohydrate metabolic process"/>
    <property type="evidence" value="ECO:0007669"/>
    <property type="project" value="InterPro"/>
</dbReference>
<dbReference type="SUPFAM" id="SSF48208">
    <property type="entry name" value="Six-hairpin glycosidases"/>
    <property type="match status" value="1"/>
</dbReference>
<feature type="domain" description="D-glucuronyl C5-epimerase C-terminal" evidence="1">
    <location>
        <begin position="144"/>
        <end position="257"/>
    </location>
</feature>
<dbReference type="InterPro" id="IPR010598">
    <property type="entry name" value="C5-epim_C"/>
</dbReference>
<proteinExistence type="predicted"/>
<reference evidence="2 3" key="1">
    <citation type="journal article" date="2011" name="Front. Microbiol.">
        <title>Genomic signatures of strain selection and enhancement in Bacillus atrophaeus var. globigii, a historical biowarfare simulant.</title>
        <authorList>
            <person name="Gibbons H.S."/>
            <person name="Broomall S.M."/>
            <person name="McNew L.A."/>
            <person name="Daligault H."/>
            <person name="Chapman C."/>
            <person name="Bruce D."/>
            <person name="Karavis M."/>
            <person name="Krepps M."/>
            <person name="McGregor P.A."/>
            <person name="Hong C."/>
            <person name="Park K.H."/>
            <person name="Akmal A."/>
            <person name="Feldman A."/>
            <person name="Lin J.S."/>
            <person name="Chang W.E."/>
            <person name="Higgs B.W."/>
            <person name="Demirev P."/>
            <person name="Lindquist J."/>
            <person name="Liem A."/>
            <person name="Fochler E."/>
            <person name="Read T.D."/>
            <person name="Tapia R."/>
            <person name="Johnson S."/>
            <person name="Bishop-Lilly K.A."/>
            <person name="Detter C."/>
            <person name="Han C."/>
            <person name="Sozhamannan S."/>
            <person name="Rosenzweig C.N."/>
            <person name="Skowronski E.W."/>
        </authorList>
    </citation>
    <scope>NUCLEOTIDE SEQUENCE [LARGE SCALE GENOMIC DNA]</scope>
    <source>
        <strain evidence="2 3">TPS4-2</strain>
    </source>
</reference>
<dbReference type="AlphaFoldDB" id="A0A432YRW5"/>
<dbReference type="Pfam" id="PF06662">
    <property type="entry name" value="C5-epim_C"/>
    <property type="match status" value="1"/>
</dbReference>
<sequence>MDKSCYFGEDKVGLMPLPEHRKRIYQFYKLSFDEDGNPCKEVDGIRYPHPIFPTYLIQNYAWLYSKTGDSRYLDSALLVLRRAKKNMREHEGGIAYWYNDRTVPTKFTKEFYSGLTQSNYLIAAVNLYKNLPPSWISQKVEISDFACNIFKSILVPREMDGPTVYLDNGGVHIEEYPFPLTLFTLNGWLTAVKNVYEYGQAFADDEAVEFSKKNVSTIESMLSLFDCERLLNTRYQLGGFVYFRIIPRNCSVRLHAVSYQVGGDSFYIKDKLAKDDFSRWDYYFKNYTYNEVINENKSVDMNIVGSYFHKNSNLLFELSFNSCIEKNKSDPSFDIYIAHGDYDPLTASMKTERWDLVDNVSFDKAVVNNRVALRLSRDCFDPVAYPTNFKKVIEGKNYNAYHFIHIKALESINSWYKSDVLEYYILKFKNYVDLWPSSSIYAGKELEFDPI</sequence>